<evidence type="ECO:0000313" key="2">
    <source>
        <dbReference type="Proteomes" id="UP001595990"/>
    </source>
</evidence>
<dbReference type="Proteomes" id="UP001595990">
    <property type="component" value="Unassembled WGS sequence"/>
</dbReference>
<dbReference type="RefSeq" id="WP_417924134.1">
    <property type="nucleotide sequence ID" value="NZ_JBHSFS010000022.1"/>
</dbReference>
<keyword evidence="2" id="KW-1185">Reference proteome</keyword>
<reference evidence="2" key="1">
    <citation type="journal article" date="2019" name="Int. J. Syst. Evol. Microbiol.">
        <title>The Global Catalogue of Microorganisms (GCM) 10K type strain sequencing project: providing services to taxonomists for standard genome sequencing and annotation.</title>
        <authorList>
            <consortium name="The Broad Institute Genomics Platform"/>
            <consortium name="The Broad Institute Genome Sequencing Center for Infectious Disease"/>
            <person name="Wu L."/>
            <person name="Ma J."/>
        </authorList>
    </citation>
    <scope>NUCLEOTIDE SEQUENCE [LARGE SCALE GENOMIC DNA]</scope>
    <source>
        <strain evidence="2">CECT 8064</strain>
    </source>
</reference>
<protein>
    <recommendedName>
        <fullName evidence="3">Lipoprotein</fullName>
    </recommendedName>
</protein>
<comment type="caution">
    <text evidence="1">The sequence shown here is derived from an EMBL/GenBank/DDBJ whole genome shotgun (WGS) entry which is preliminary data.</text>
</comment>
<evidence type="ECO:0000313" key="1">
    <source>
        <dbReference type="EMBL" id="MFC4517574.1"/>
    </source>
</evidence>
<dbReference type="PROSITE" id="PS51257">
    <property type="entry name" value="PROKAR_LIPOPROTEIN"/>
    <property type="match status" value="1"/>
</dbReference>
<evidence type="ECO:0008006" key="3">
    <source>
        <dbReference type="Google" id="ProtNLM"/>
    </source>
</evidence>
<gene>
    <name evidence="1" type="ORF">ACFPEN_32270</name>
</gene>
<sequence>MRKGRIQGRKPPAGAALVSLLVAVPLLGGCGHSRQEVLDEMRLKMPDCPVKIRSYKADEFWWPPGTVEMSYTVPKKCMDAYLVAQGVDDLGEPNLKWPSGWTGFNGDHEIKPTDPPFMPDTMKRFKLRLNPSRTYPIYTFATANWSQFKVLLDEHGETTTAYLTGMNGRS</sequence>
<name>A0ABV9BU45_9ACTN</name>
<dbReference type="EMBL" id="JBHSFS010000022">
    <property type="protein sequence ID" value="MFC4517574.1"/>
    <property type="molecule type" value="Genomic_DNA"/>
</dbReference>
<organism evidence="1 2">
    <name type="scientific">Streptomyces ehimensis</name>
    <dbReference type="NCBI Taxonomy" id="68195"/>
    <lineage>
        <taxon>Bacteria</taxon>
        <taxon>Bacillati</taxon>
        <taxon>Actinomycetota</taxon>
        <taxon>Actinomycetes</taxon>
        <taxon>Kitasatosporales</taxon>
        <taxon>Streptomycetaceae</taxon>
        <taxon>Streptomyces</taxon>
    </lineage>
</organism>
<proteinExistence type="predicted"/>
<accession>A0ABV9BU45</accession>